<protein>
    <submittedName>
        <fullName evidence="1">Uncharacterized protein</fullName>
    </submittedName>
</protein>
<dbReference type="EMBL" id="BDEQ01000001">
    <property type="protein sequence ID" value="GAT98317.1"/>
    <property type="molecule type" value="Genomic_DNA"/>
</dbReference>
<comment type="caution">
    <text evidence="1">The sequence shown here is derived from an EMBL/GenBank/DDBJ whole genome shotgun (WGS) entry which is preliminary data.</text>
</comment>
<reference evidence="1 2" key="1">
    <citation type="submission" date="2016-05" db="EMBL/GenBank/DDBJ databases">
        <title>First whole genome sequencing of Entamoeba histolytica HM1:IMSS-clone-6.</title>
        <authorList>
            <person name="Mukherjee Avik.K."/>
            <person name="Izumyama S."/>
            <person name="Nakada-Tsukui K."/>
            <person name="Nozaki T."/>
        </authorList>
    </citation>
    <scope>NUCLEOTIDE SEQUENCE [LARGE SCALE GENOMIC DNA]</scope>
    <source>
        <strain evidence="1 2">HM1:IMSS clone 6</strain>
    </source>
</reference>
<accession>A0A5K1U3B7</accession>
<dbReference type="OMA" id="VMWNEDS"/>
<sequence>MCDKSSSIHTPINLMDRIKYKLEIPIMWNEDSNTHEDEIFFEEEDILMTKTKEQENKKDVKKKGIIKYSRKPKVEDKEEDKKPINVSKKLLLSSKLKKKEFLSADEEIRQQIEYVVTELEKRQTEENPIIDGIITNSKKLNENEVPPNTDPKKDILDLRTSNNTITFVSNEVPPILMKQNIPKNKIQLRPTQNKYHFPGTEIGFDTIKEYKLMKLNADKKELKTIKILIHELDKTIESCNEEEYK</sequence>
<dbReference type="VEuPathDB" id="AmoebaDB:EHI5A_098080"/>
<gene>
    <name evidence="1" type="ORF">CL6EHI_105840</name>
</gene>
<name>A0A5K1U3B7_ENTHI</name>
<evidence type="ECO:0000313" key="1">
    <source>
        <dbReference type="EMBL" id="GAT98317.1"/>
    </source>
</evidence>
<dbReference type="VEuPathDB" id="AmoebaDB:EHI7A_072640"/>
<evidence type="ECO:0000313" key="2">
    <source>
        <dbReference type="Proteomes" id="UP000078387"/>
    </source>
</evidence>
<dbReference type="VEuPathDB" id="AmoebaDB:KM1_118990"/>
<dbReference type="VEuPathDB" id="AmoebaDB:EHI_105840"/>
<proteinExistence type="predicted"/>
<dbReference type="VEuPathDB" id="AmoebaDB:EHI8A_073080"/>
<organism evidence="1 2">
    <name type="scientific">Entamoeba histolytica</name>
    <dbReference type="NCBI Taxonomy" id="5759"/>
    <lineage>
        <taxon>Eukaryota</taxon>
        <taxon>Amoebozoa</taxon>
        <taxon>Evosea</taxon>
        <taxon>Archamoebae</taxon>
        <taxon>Mastigamoebida</taxon>
        <taxon>Entamoebidae</taxon>
        <taxon>Entamoeba</taxon>
    </lineage>
</organism>
<dbReference type="Proteomes" id="UP000078387">
    <property type="component" value="Unassembled WGS sequence"/>
</dbReference>
<dbReference type="AlphaFoldDB" id="A0A5K1U3B7"/>